<protein>
    <recommendedName>
        <fullName evidence="5">1-deoxy-D-xylulose-5-phosphate reductoisomerase</fullName>
        <ecNumber evidence="5">1.1.1.267</ecNumber>
    </recommendedName>
</protein>
<dbReference type="Pfam" id="PF08436">
    <property type="entry name" value="DXP_redisom_C"/>
    <property type="match status" value="1"/>
</dbReference>
<evidence type="ECO:0000259" key="13">
    <source>
        <dbReference type="Pfam" id="PF08436"/>
    </source>
</evidence>
<gene>
    <name evidence="15" type="ORF">UFOPK1392_00276</name>
    <name evidence="16" type="ORF">UFOPK3733_00828</name>
</gene>
<evidence type="ECO:0000256" key="6">
    <source>
        <dbReference type="ARBA" id="ARBA00022723"/>
    </source>
</evidence>
<dbReference type="InterPro" id="IPR013644">
    <property type="entry name" value="DXP_reductoisomerase_C"/>
</dbReference>
<dbReference type="Pfam" id="PF02670">
    <property type="entry name" value="DXP_reductoisom"/>
    <property type="match status" value="1"/>
</dbReference>
<reference evidence="16" key="1">
    <citation type="submission" date="2020-05" db="EMBL/GenBank/DDBJ databases">
        <authorList>
            <person name="Chiriac C."/>
            <person name="Salcher M."/>
            <person name="Ghai R."/>
            <person name="Kavagutti S V."/>
        </authorList>
    </citation>
    <scope>NUCLEOTIDE SEQUENCE</scope>
</reference>
<dbReference type="AlphaFoldDB" id="A0A6J7ISA7"/>
<feature type="domain" description="1-deoxy-D-xylulose 5-phosphate reductoisomerase C-terminal" evidence="13">
    <location>
        <begin position="143"/>
        <end position="227"/>
    </location>
</feature>
<evidence type="ECO:0000256" key="11">
    <source>
        <dbReference type="ARBA" id="ARBA00048543"/>
    </source>
</evidence>
<comment type="cofactor">
    <cofactor evidence="1">
        <name>Mn(2+)</name>
        <dbReference type="ChEBI" id="CHEBI:29035"/>
    </cofactor>
</comment>
<dbReference type="GO" id="GO:0051484">
    <property type="term" value="P:isopentenyl diphosphate biosynthetic process, methylerythritol 4-phosphate pathway involved in terpenoid biosynthetic process"/>
    <property type="evidence" value="ECO:0007669"/>
    <property type="project" value="TreeGrafter"/>
</dbReference>
<keyword evidence="9" id="KW-0464">Manganese</keyword>
<dbReference type="HAMAP" id="MF_00183">
    <property type="entry name" value="DXP_reductoisom"/>
    <property type="match status" value="1"/>
</dbReference>
<dbReference type="InterPro" id="IPR026877">
    <property type="entry name" value="DXPR_C"/>
</dbReference>
<evidence type="ECO:0000256" key="7">
    <source>
        <dbReference type="ARBA" id="ARBA00022857"/>
    </source>
</evidence>
<evidence type="ECO:0000313" key="15">
    <source>
        <dbReference type="EMBL" id="CAB4322541.1"/>
    </source>
</evidence>
<dbReference type="InterPro" id="IPR003821">
    <property type="entry name" value="DXP_reductoisomerase"/>
</dbReference>
<dbReference type="EMBL" id="CAFBNC010000031">
    <property type="protein sequence ID" value="CAB4933616.1"/>
    <property type="molecule type" value="Genomic_DNA"/>
</dbReference>
<evidence type="ECO:0000256" key="8">
    <source>
        <dbReference type="ARBA" id="ARBA00023002"/>
    </source>
</evidence>
<evidence type="ECO:0000256" key="3">
    <source>
        <dbReference type="ARBA" id="ARBA00005094"/>
    </source>
</evidence>
<keyword evidence="7" id="KW-0521">NADP</keyword>
<evidence type="ECO:0000256" key="4">
    <source>
        <dbReference type="ARBA" id="ARBA00006825"/>
    </source>
</evidence>
<keyword evidence="10" id="KW-0414">Isoprene biosynthesis</keyword>
<dbReference type="SUPFAM" id="SSF55347">
    <property type="entry name" value="Glyceraldehyde-3-phosphate dehydrogenase-like, C-terminal domain"/>
    <property type="match status" value="1"/>
</dbReference>
<dbReference type="EC" id="1.1.1.267" evidence="5"/>
<feature type="domain" description="1-deoxy-D-xylulose 5-phosphate reductoisomerase N-terminal" evidence="12">
    <location>
        <begin position="7"/>
        <end position="129"/>
    </location>
</feature>
<comment type="cofactor">
    <cofactor evidence="2">
        <name>Mg(2+)</name>
        <dbReference type="ChEBI" id="CHEBI:18420"/>
    </cofactor>
</comment>
<dbReference type="Pfam" id="PF13288">
    <property type="entry name" value="DXPR_C"/>
    <property type="match status" value="1"/>
</dbReference>
<dbReference type="PANTHER" id="PTHR30525:SF0">
    <property type="entry name" value="1-DEOXY-D-XYLULOSE 5-PHOSPHATE REDUCTOISOMERASE, CHLOROPLASTIC"/>
    <property type="match status" value="1"/>
</dbReference>
<organism evidence="16">
    <name type="scientific">freshwater metagenome</name>
    <dbReference type="NCBI Taxonomy" id="449393"/>
    <lineage>
        <taxon>unclassified sequences</taxon>
        <taxon>metagenomes</taxon>
        <taxon>ecological metagenomes</taxon>
    </lineage>
</organism>
<dbReference type="SUPFAM" id="SSF69055">
    <property type="entry name" value="1-deoxy-D-xylulose-5-phosphate reductoisomerase, C-terminal domain"/>
    <property type="match status" value="1"/>
</dbReference>
<dbReference type="GO" id="GO:0030145">
    <property type="term" value="F:manganese ion binding"/>
    <property type="evidence" value="ECO:0007669"/>
    <property type="project" value="TreeGrafter"/>
</dbReference>
<dbReference type="NCBIfam" id="TIGR00243">
    <property type="entry name" value="Dxr"/>
    <property type="match status" value="1"/>
</dbReference>
<dbReference type="Gene3D" id="1.10.1740.10">
    <property type="match status" value="1"/>
</dbReference>
<evidence type="ECO:0000259" key="12">
    <source>
        <dbReference type="Pfam" id="PF02670"/>
    </source>
</evidence>
<dbReference type="SUPFAM" id="SSF51735">
    <property type="entry name" value="NAD(P)-binding Rossmann-fold domains"/>
    <property type="match status" value="1"/>
</dbReference>
<evidence type="ECO:0000259" key="14">
    <source>
        <dbReference type="Pfam" id="PF13288"/>
    </source>
</evidence>
<comment type="similarity">
    <text evidence="4">Belongs to the DXR family.</text>
</comment>
<dbReference type="GO" id="GO:0070402">
    <property type="term" value="F:NADPH binding"/>
    <property type="evidence" value="ECO:0007669"/>
    <property type="project" value="InterPro"/>
</dbReference>
<dbReference type="EMBL" id="CAEMXZ010000007">
    <property type="protein sequence ID" value="CAB4322541.1"/>
    <property type="molecule type" value="Genomic_DNA"/>
</dbReference>
<dbReference type="InterPro" id="IPR013512">
    <property type="entry name" value="DXP_reductoisomerase_N"/>
</dbReference>
<comment type="catalytic activity">
    <reaction evidence="11">
        <text>2-C-methyl-D-erythritol 4-phosphate + NADP(+) = 1-deoxy-D-xylulose 5-phosphate + NADPH + H(+)</text>
        <dbReference type="Rhea" id="RHEA:13717"/>
        <dbReference type="ChEBI" id="CHEBI:15378"/>
        <dbReference type="ChEBI" id="CHEBI:57783"/>
        <dbReference type="ChEBI" id="CHEBI:57792"/>
        <dbReference type="ChEBI" id="CHEBI:58262"/>
        <dbReference type="ChEBI" id="CHEBI:58349"/>
        <dbReference type="EC" id="1.1.1.267"/>
    </reaction>
    <physiologicalReaction direction="right-to-left" evidence="11">
        <dbReference type="Rhea" id="RHEA:13719"/>
    </physiologicalReaction>
</comment>
<dbReference type="FunFam" id="3.40.50.720:FF:000045">
    <property type="entry name" value="1-deoxy-D-xylulose 5-phosphate reductoisomerase"/>
    <property type="match status" value="1"/>
</dbReference>
<dbReference type="GO" id="GO:0030604">
    <property type="term" value="F:1-deoxy-D-xylulose-5-phosphate reductoisomerase activity"/>
    <property type="evidence" value="ECO:0007669"/>
    <property type="project" value="UniProtKB-EC"/>
</dbReference>
<evidence type="ECO:0000256" key="5">
    <source>
        <dbReference type="ARBA" id="ARBA00012366"/>
    </source>
</evidence>
<keyword evidence="8" id="KW-0560">Oxidoreductase</keyword>
<keyword evidence="6" id="KW-0479">Metal-binding</keyword>
<evidence type="ECO:0000256" key="10">
    <source>
        <dbReference type="ARBA" id="ARBA00023229"/>
    </source>
</evidence>
<sequence>MPPVRVALAGSTGSIGTQSLDVLAAEPGSFELVAIGATGRNPDVVIEQARTHRPAIVAISDPAAAAPIIDALPGFEVRVGPEAMASLAADADVVVNGVVGFAGLSVTLATLEAGRRLALANKESLIAAGPVVQRARRTPGAELVPVDSEHGAIHQCLRATDNRSRVARLVLTASGGPFRGRSAADLARVTVAEALAHPTWSMGPKITVDSSTLMNKGLEVIEAHELFGTPAGDAGYGIGFDEIDVVVHPQSIVHSMVEFTDASTIAQLSIPDMRLPIGYALAWPDRITTPFGRIDWSQLGRLDFEAPDHATFPCLGLAYEAGRIGGTAPAWLNAANEVAVDAFLGGRIAWGDISRVIAATLEHHDGAPATDANAIIAADAEARRLAAEILVQFTPPVGAPA</sequence>
<dbReference type="UniPathway" id="UPA00056">
    <property type="reaction ID" value="UER00092"/>
</dbReference>
<evidence type="ECO:0000256" key="9">
    <source>
        <dbReference type="ARBA" id="ARBA00023211"/>
    </source>
</evidence>
<evidence type="ECO:0000256" key="1">
    <source>
        <dbReference type="ARBA" id="ARBA00001936"/>
    </source>
</evidence>
<feature type="domain" description="DXP reductoisomerase C-terminal" evidence="14">
    <location>
        <begin position="268"/>
        <end position="384"/>
    </location>
</feature>
<name>A0A6J7ISA7_9ZZZZ</name>
<proteinExistence type="inferred from homology"/>
<evidence type="ECO:0000256" key="2">
    <source>
        <dbReference type="ARBA" id="ARBA00001946"/>
    </source>
</evidence>
<accession>A0A6J7ISA7</accession>
<dbReference type="PIRSF" id="PIRSF006205">
    <property type="entry name" value="Dxp_reductismrs"/>
    <property type="match status" value="1"/>
</dbReference>
<evidence type="ECO:0000313" key="16">
    <source>
        <dbReference type="EMBL" id="CAB4933616.1"/>
    </source>
</evidence>
<dbReference type="PANTHER" id="PTHR30525">
    <property type="entry name" value="1-DEOXY-D-XYLULOSE 5-PHOSPHATE REDUCTOISOMERASE"/>
    <property type="match status" value="1"/>
</dbReference>
<dbReference type="InterPro" id="IPR036169">
    <property type="entry name" value="DXPR_C_sf"/>
</dbReference>
<comment type="pathway">
    <text evidence="3">Isoprenoid biosynthesis; isopentenyl diphosphate biosynthesis via DXP pathway; isopentenyl diphosphate from 1-deoxy-D-xylulose 5-phosphate: step 1/6.</text>
</comment>
<dbReference type="Gene3D" id="3.40.50.720">
    <property type="entry name" value="NAD(P)-binding Rossmann-like Domain"/>
    <property type="match status" value="1"/>
</dbReference>
<dbReference type="InterPro" id="IPR036291">
    <property type="entry name" value="NAD(P)-bd_dom_sf"/>
</dbReference>